<dbReference type="InterPro" id="IPR015422">
    <property type="entry name" value="PyrdxlP-dep_Trfase_small"/>
</dbReference>
<reference evidence="9 10" key="1">
    <citation type="journal article" date="2013" name="Genome Announc.">
        <title>Draft Genome Sequence of 'Candidatus Halobonum tyrrellensis' Strain G22, Isolated from the Hypersaline Waters of Lake Tyrrell, Australia.</title>
        <authorList>
            <person name="Ugalde J.A."/>
            <person name="Narasingarao P."/>
            <person name="Kuo S."/>
            <person name="Podell S."/>
            <person name="Allen E.E."/>
        </authorList>
    </citation>
    <scope>NUCLEOTIDE SEQUENCE [LARGE SCALE GENOMIC DNA]</scope>
    <source>
        <strain evidence="9 10">G22</strain>
    </source>
</reference>
<evidence type="ECO:0000256" key="6">
    <source>
        <dbReference type="ARBA" id="ARBA00022898"/>
    </source>
</evidence>
<dbReference type="EMBL" id="ASGZ01000028">
    <property type="protein sequence ID" value="ESP88503.1"/>
    <property type="molecule type" value="Genomic_DNA"/>
</dbReference>
<dbReference type="AlphaFoldDB" id="V4HEI5"/>
<comment type="subunit">
    <text evidence="3">Homodimer.</text>
</comment>
<dbReference type="FunFam" id="3.40.640.10:FF:000033">
    <property type="entry name" value="Aspartate aminotransferase"/>
    <property type="match status" value="1"/>
</dbReference>
<dbReference type="STRING" id="1324957.K933_08587"/>
<evidence type="ECO:0000256" key="3">
    <source>
        <dbReference type="ARBA" id="ARBA00011738"/>
    </source>
</evidence>
<dbReference type="CDD" id="cd00609">
    <property type="entry name" value="AAT_like"/>
    <property type="match status" value="1"/>
</dbReference>
<accession>V4HEI5</accession>
<evidence type="ECO:0000313" key="9">
    <source>
        <dbReference type="EMBL" id="ESP88503.1"/>
    </source>
</evidence>
<sequence length="396" mass="42163">MTDSDSGPDHGYEYEFTDRIGSVEPSATLAISDAASRLEAQGEDVVDLSVGEPDFPTPENVVAAGVDAMEAGHTGYTSSNGVPELKEAVAAKLRDDDVDADAEEVIVTPGAKQALYETVQTLVDDGDEVVLLDPAWVSYEAMVKLAGGTLERVDLTDHGFQLEPALDDLADAVNDDTALVVVNSPANPTGAVFSDAALEGVRDVVVDHDVPVISDEIYEEITYGVEPTSLASLDGMADRTVTVNGFSKAYSMTGWRLGYLHATGEFVEQAGKLHSHSVSSAANFVQRAGIEALSNTEEAVDEMVEAFEARKDLVADLLADEGVRAPEPDGAFYMMMRVADDDATWAEEAIEEAHVATVPGHAFGAPGYARISYAASEERLREGVERLSDGGFFDFD</sequence>
<dbReference type="PANTHER" id="PTHR46383">
    <property type="entry name" value="ASPARTATE AMINOTRANSFERASE"/>
    <property type="match status" value="1"/>
</dbReference>
<dbReference type="InterPro" id="IPR015424">
    <property type="entry name" value="PyrdxlP-dep_Trfase"/>
</dbReference>
<dbReference type="Proteomes" id="UP000017840">
    <property type="component" value="Unassembled WGS sequence"/>
</dbReference>
<keyword evidence="4 7" id="KW-0032">Aminotransferase</keyword>
<dbReference type="OrthoDB" id="372018at2157"/>
<evidence type="ECO:0000259" key="8">
    <source>
        <dbReference type="Pfam" id="PF00155"/>
    </source>
</evidence>
<dbReference type="InterPro" id="IPR050596">
    <property type="entry name" value="AspAT/PAT-like"/>
</dbReference>
<dbReference type="InterPro" id="IPR015421">
    <property type="entry name" value="PyrdxlP-dep_Trfase_major"/>
</dbReference>
<dbReference type="InterPro" id="IPR004839">
    <property type="entry name" value="Aminotransferase_I/II_large"/>
</dbReference>
<dbReference type="InterPro" id="IPR004838">
    <property type="entry name" value="NHTrfase_class1_PyrdxlP-BS"/>
</dbReference>
<proteinExistence type="inferred from homology"/>
<gene>
    <name evidence="9" type="ORF">K933_08587</name>
</gene>
<dbReference type="PANTHER" id="PTHR46383:SF1">
    <property type="entry name" value="ASPARTATE AMINOTRANSFERASE"/>
    <property type="match status" value="1"/>
</dbReference>
<evidence type="ECO:0000256" key="2">
    <source>
        <dbReference type="ARBA" id="ARBA00007441"/>
    </source>
</evidence>
<organism evidence="9 10">
    <name type="scientific">Candidatus Halobonum tyrrellensis G22</name>
    <dbReference type="NCBI Taxonomy" id="1324957"/>
    <lineage>
        <taxon>Archaea</taxon>
        <taxon>Methanobacteriati</taxon>
        <taxon>Methanobacteriota</taxon>
        <taxon>Stenosarchaea group</taxon>
        <taxon>Halobacteria</taxon>
        <taxon>Halobacteriales</taxon>
        <taxon>Haloferacaceae</taxon>
        <taxon>Candidatus Halobonum</taxon>
    </lineage>
</organism>
<dbReference type="eggNOG" id="arCOG01130">
    <property type="taxonomic scope" value="Archaea"/>
</dbReference>
<evidence type="ECO:0000256" key="1">
    <source>
        <dbReference type="ARBA" id="ARBA00001933"/>
    </source>
</evidence>
<keyword evidence="10" id="KW-1185">Reference proteome</keyword>
<protein>
    <recommendedName>
        <fullName evidence="7">Aminotransferase</fullName>
        <ecNumber evidence="7">2.6.1.-</ecNumber>
    </recommendedName>
</protein>
<dbReference type="Gene3D" id="3.90.1150.10">
    <property type="entry name" value="Aspartate Aminotransferase, domain 1"/>
    <property type="match status" value="1"/>
</dbReference>
<dbReference type="Pfam" id="PF00155">
    <property type="entry name" value="Aminotran_1_2"/>
    <property type="match status" value="1"/>
</dbReference>
<evidence type="ECO:0000256" key="5">
    <source>
        <dbReference type="ARBA" id="ARBA00022679"/>
    </source>
</evidence>
<evidence type="ECO:0000256" key="4">
    <source>
        <dbReference type="ARBA" id="ARBA00022576"/>
    </source>
</evidence>
<comment type="similarity">
    <text evidence="2 7">Belongs to the class-I pyridoxal-phosphate-dependent aminotransferase family.</text>
</comment>
<evidence type="ECO:0000256" key="7">
    <source>
        <dbReference type="RuleBase" id="RU000481"/>
    </source>
</evidence>
<dbReference type="PATRIC" id="fig|1324957.4.peg.1743"/>
<keyword evidence="6" id="KW-0663">Pyridoxal phosphate</keyword>
<dbReference type="GO" id="GO:0030170">
    <property type="term" value="F:pyridoxal phosphate binding"/>
    <property type="evidence" value="ECO:0007669"/>
    <property type="project" value="InterPro"/>
</dbReference>
<feature type="domain" description="Aminotransferase class I/classII large" evidence="8">
    <location>
        <begin position="44"/>
        <end position="387"/>
    </location>
</feature>
<dbReference type="EC" id="2.6.1.-" evidence="7"/>
<dbReference type="SUPFAM" id="SSF53383">
    <property type="entry name" value="PLP-dependent transferases"/>
    <property type="match status" value="1"/>
</dbReference>
<keyword evidence="5 7" id="KW-0808">Transferase</keyword>
<comment type="cofactor">
    <cofactor evidence="1 7">
        <name>pyridoxal 5'-phosphate</name>
        <dbReference type="ChEBI" id="CHEBI:597326"/>
    </cofactor>
</comment>
<evidence type="ECO:0000313" key="10">
    <source>
        <dbReference type="Proteomes" id="UP000017840"/>
    </source>
</evidence>
<name>V4HEI5_9EURY</name>
<dbReference type="GO" id="GO:0008483">
    <property type="term" value="F:transaminase activity"/>
    <property type="evidence" value="ECO:0007669"/>
    <property type="project" value="UniProtKB-KW"/>
</dbReference>
<dbReference type="GO" id="GO:0006520">
    <property type="term" value="P:amino acid metabolic process"/>
    <property type="evidence" value="ECO:0007669"/>
    <property type="project" value="InterPro"/>
</dbReference>
<comment type="caution">
    <text evidence="9">The sequence shown here is derived from an EMBL/GenBank/DDBJ whole genome shotgun (WGS) entry which is preliminary data.</text>
</comment>
<dbReference type="PROSITE" id="PS00105">
    <property type="entry name" value="AA_TRANSFER_CLASS_1"/>
    <property type="match status" value="1"/>
</dbReference>
<dbReference type="Gene3D" id="3.40.640.10">
    <property type="entry name" value="Type I PLP-dependent aspartate aminotransferase-like (Major domain)"/>
    <property type="match status" value="1"/>
</dbReference>
<dbReference type="RefSeq" id="WP_023394302.1">
    <property type="nucleotide sequence ID" value="NZ_ASGZ01000028.1"/>
</dbReference>